<gene>
    <name evidence="1" type="ORF">GCM10011573_32410</name>
</gene>
<dbReference type="InterPro" id="IPR021512">
    <property type="entry name" value="DUF3173"/>
</dbReference>
<comment type="caution">
    <text evidence="1">The sequence shown here is derived from an EMBL/GenBank/DDBJ whole genome shotgun (WGS) entry which is preliminary data.</text>
</comment>
<dbReference type="Pfam" id="PF11372">
    <property type="entry name" value="DUF3173"/>
    <property type="match status" value="1"/>
</dbReference>
<evidence type="ECO:0008006" key="3">
    <source>
        <dbReference type="Google" id="ProtNLM"/>
    </source>
</evidence>
<protein>
    <recommendedName>
        <fullName evidence="3">DUF3173 domain-containing protein</fullName>
    </recommendedName>
</protein>
<name>A0ABQ1PNL3_9ENTE</name>
<dbReference type="Proteomes" id="UP000630615">
    <property type="component" value="Unassembled WGS sequence"/>
</dbReference>
<organism evidence="1 2">
    <name type="scientific">Enterococcus wangshanyuanii</name>
    <dbReference type="NCBI Taxonomy" id="2005703"/>
    <lineage>
        <taxon>Bacteria</taxon>
        <taxon>Bacillati</taxon>
        <taxon>Bacillota</taxon>
        <taxon>Bacilli</taxon>
        <taxon>Lactobacillales</taxon>
        <taxon>Enterococcaceae</taxon>
        <taxon>Enterococcus</taxon>
    </lineage>
</organism>
<dbReference type="EMBL" id="BMKI01000009">
    <property type="protein sequence ID" value="GGD00350.1"/>
    <property type="molecule type" value="Genomic_DNA"/>
</dbReference>
<reference evidence="2" key="1">
    <citation type="journal article" date="2019" name="Int. J. Syst. Evol. Microbiol.">
        <title>The Global Catalogue of Microorganisms (GCM) 10K type strain sequencing project: providing services to taxonomists for standard genome sequencing and annotation.</title>
        <authorList>
            <consortium name="The Broad Institute Genomics Platform"/>
            <consortium name="The Broad Institute Genome Sequencing Center for Infectious Disease"/>
            <person name="Wu L."/>
            <person name="Ma J."/>
        </authorList>
    </citation>
    <scope>NUCLEOTIDE SEQUENCE [LARGE SCALE GENOMIC DNA]</scope>
    <source>
        <strain evidence="2">CGMCC 1.15942</strain>
    </source>
</reference>
<proteinExistence type="predicted"/>
<dbReference type="RefSeq" id="WP_088270079.1">
    <property type="nucleotide sequence ID" value="NZ_BMKI01000009.1"/>
</dbReference>
<sequence>MKLVVEKNVLIELGYGKYQAEDIIRQAKAVMVSKGYVYYLNKRLGLVPVEAVEEILGYNLKSIAKEVPHG</sequence>
<accession>A0ABQ1PNL3</accession>
<evidence type="ECO:0000313" key="1">
    <source>
        <dbReference type="EMBL" id="GGD00350.1"/>
    </source>
</evidence>
<evidence type="ECO:0000313" key="2">
    <source>
        <dbReference type="Proteomes" id="UP000630615"/>
    </source>
</evidence>
<keyword evidence="2" id="KW-1185">Reference proteome</keyword>